<keyword evidence="1" id="KW-0812">Transmembrane</keyword>
<protein>
    <submittedName>
        <fullName evidence="2">Uncharacterized protein</fullName>
    </submittedName>
</protein>
<keyword evidence="3" id="KW-1185">Reference proteome</keyword>
<dbReference type="Pfam" id="PF11927">
    <property type="entry name" value="HODM_asu-like"/>
    <property type="match status" value="1"/>
</dbReference>
<comment type="caution">
    <text evidence="2">The sequence shown here is derived from an EMBL/GenBank/DDBJ whole genome shotgun (WGS) entry which is preliminary data.</text>
</comment>
<evidence type="ECO:0000313" key="3">
    <source>
        <dbReference type="Proteomes" id="UP000886523"/>
    </source>
</evidence>
<reference evidence="2" key="1">
    <citation type="journal article" date="2020" name="Nat. Commun.">
        <title>Large-scale genome sequencing of mycorrhizal fungi provides insights into the early evolution of symbiotic traits.</title>
        <authorList>
            <person name="Miyauchi S."/>
            <person name="Kiss E."/>
            <person name="Kuo A."/>
            <person name="Drula E."/>
            <person name="Kohler A."/>
            <person name="Sanchez-Garcia M."/>
            <person name="Morin E."/>
            <person name="Andreopoulos B."/>
            <person name="Barry K.W."/>
            <person name="Bonito G."/>
            <person name="Buee M."/>
            <person name="Carver A."/>
            <person name="Chen C."/>
            <person name="Cichocki N."/>
            <person name="Clum A."/>
            <person name="Culley D."/>
            <person name="Crous P.W."/>
            <person name="Fauchery L."/>
            <person name="Girlanda M."/>
            <person name="Hayes R.D."/>
            <person name="Keri Z."/>
            <person name="LaButti K."/>
            <person name="Lipzen A."/>
            <person name="Lombard V."/>
            <person name="Magnuson J."/>
            <person name="Maillard F."/>
            <person name="Murat C."/>
            <person name="Nolan M."/>
            <person name="Ohm R.A."/>
            <person name="Pangilinan J."/>
            <person name="Pereira M.F."/>
            <person name="Perotto S."/>
            <person name="Peter M."/>
            <person name="Pfister S."/>
            <person name="Riley R."/>
            <person name="Sitrit Y."/>
            <person name="Stielow J.B."/>
            <person name="Szollosi G."/>
            <person name="Zifcakova L."/>
            <person name="Stursova M."/>
            <person name="Spatafora J.W."/>
            <person name="Tedersoo L."/>
            <person name="Vaario L.M."/>
            <person name="Yamada A."/>
            <person name="Yan M."/>
            <person name="Wang P."/>
            <person name="Xu J."/>
            <person name="Bruns T."/>
            <person name="Baldrian P."/>
            <person name="Vilgalys R."/>
            <person name="Dunand C."/>
            <person name="Henrissat B."/>
            <person name="Grigoriev I.V."/>
            <person name="Hibbett D."/>
            <person name="Nagy L.G."/>
            <person name="Martin F.M."/>
        </authorList>
    </citation>
    <scope>NUCLEOTIDE SEQUENCE</scope>
    <source>
        <strain evidence="2">UP504</strain>
    </source>
</reference>
<accession>A0A9P6AYY4</accession>
<dbReference type="EMBL" id="MU128959">
    <property type="protein sequence ID" value="KAF9514579.1"/>
    <property type="molecule type" value="Genomic_DNA"/>
</dbReference>
<organism evidence="2 3">
    <name type="scientific">Hydnum rufescens UP504</name>
    <dbReference type="NCBI Taxonomy" id="1448309"/>
    <lineage>
        <taxon>Eukaryota</taxon>
        <taxon>Fungi</taxon>
        <taxon>Dikarya</taxon>
        <taxon>Basidiomycota</taxon>
        <taxon>Agaricomycotina</taxon>
        <taxon>Agaricomycetes</taxon>
        <taxon>Cantharellales</taxon>
        <taxon>Hydnaceae</taxon>
        <taxon>Hydnum</taxon>
    </lineage>
</organism>
<evidence type="ECO:0000313" key="2">
    <source>
        <dbReference type="EMBL" id="KAF9514579.1"/>
    </source>
</evidence>
<gene>
    <name evidence="2" type="ORF">BS47DRAFT_1342892</name>
</gene>
<keyword evidence="1" id="KW-1133">Transmembrane helix</keyword>
<feature type="transmembrane region" description="Helical" evidence="1">
    <location>
        <begin position="219"/>
        <end position="236"/>
    </location>
</feature>
<dbReference type="AlphaFoldDB" id="A0A9P6AYY4"/>
<dbReference type="Proteomes" id="UP000886523">
    <property type="component" value="Unassembled WGS sequence"/>
</dbReference>
<dbReference type="InterPro" id="IPR021848">
    <property type="entry name" value="HODM_asu-like"/>
</dbReference>
<sequence length="403" mass="46362">MGSPLHFIPPILALSILGFVYYSRRRSNERRGLNVPKLEIITKSIYHSNVEKGIEDPNFIPDPKPILDFDLKTARTRDYVHVNKTLRYPYYQTMAHQPLEIENWIEISSDYEWYLSEKKRVIQEQGTVVLDSLPENDFACQELLETVVDWLPKRYPSLFNRLLRNDTSGNPLSDGIFSKTTGETYVWDIGAAPEGKVALQILSRLTECDFLMAREREDGHVYFVGGLVAFPGFYLLSEKIGKPMQEVHAPVPQFNQKLLISVERTLKRMHPSAPFERSSWELVDDYELFQHNISKLPEGGKVDVKPEDLLLRIDRQTFRKLPKSRGIIFGVHPLLCTLGSLTKSPSSLHSCTRFIPIVAPAYWDALGPWLEEKTHEQIRSGLIGDGDLERVQDFRKFESDDSR</sequence>
<feature type="transmembrane region" description="Helical" evidence="1">
    <location>
        <begin position="6"/>
        <end position="23"/>
    </location>
</feature>
<keyword evidence="1" id="KW-0472">Membrane</keyword>
<name>A0A9P6AYY4_9AGAM</name>
<evidence type="ECO:0000256" key="1">
    <source>
        <dbReference type="SAM" id="Phobius"/>
    </source>
</evidence>
<proteinExistence type="predicted"/>
<dbReference type="OrthoDB" id="5043642at2759"/>